<dbReference type="AlphaFoldDB" id="A0A953LKR8"/>
<comment type="similarity">
    <text evidence="6">Belongs to the peptidase M3 family.</text>
</comment>
<reference evidence="8" key="1">
    <citation type="submission" date="2017-11" db="EMBL/GenBank/DDBJ databases">
        <title>Three new genomes from thermophilic consortium.</title>
        <authorList>
            <person name="Quaggio R."/>
            <person name="Amgarten D."/>
            <person name="Setubal J.C."/>
        </authorList>
    </citation>
    <scope>NUCLEOTIDE SEQUENCE</scope>
    <source>
        <strain evidence="8">ZCTH01-B2</strain>
    </source>
</reference>
<dbReference type="EMBL" id="PIUK01000646">
    <property type="protein sequence ID" value="MBY6278629.1"/>
    <property type="molecule type" value="Genomic_DNA"/>
</dbReference>
<comment type="caution">
    <text evidence="8">The sequence shown here is derived from an EMBL/GenBank/DDBJ whole genome shotgun (WGS) entry which is preliminary data.</text>
</comment>
<evidence type="ECO:0000259" key="7">
    <source>
        <dbReference type="Pfam" id="PF01432"/>
    </source>
</evidence>
<dbReference type="InterPro" id="IPR001567">
    <property type="entry name" value="Pept_M3A_M3B_dom"/>
</dbReference>
<keyword evidence="3 6" id="KW-0378">Hydrolase</keyword>
<keyword evidence="4 6" id="KW-0862">Zinc</keyword>
<evidence type="ECO:0000256" key="5">
    <source>
        <dbReference type="ARBA" id="ARBA00023049"/>
    </source>
</evidence>
<evidence type="ECO:0000313" key="9">
    <source>
        <dbReference type="Proteomes" id="UP000732377"/>
    </source>
</evidence>
<evidence type="ECO:0000256" key="1">
    <source>
        <dbReference type="ARBA" id="ARBA00022670"/>
    </source>
</evidence>
<dbReference type="Pfam" id="PF01432">
    <property type="entry name" value="Peptidase_M3"/>
    <property type="match status" value="1"/>
</dbReference>
<dbReference type="GO" id="GO:0006508">
    <property type="term" value="P:proteolysis"/>
    <property type="evidence" value="ECO:0007669"/>
    <property type="project" value="UniProtKB-KW"/>
</dbReference>
<protein>
    <submittedName>
        <fullName evidence="8">Oligoendopeptidase F</fullName>
    </submittedName>
</protein>
<evidence type="ECO:0000256" key="2">
    <source>
        <dbReference type="ARBA" id="ARBA00022723"/>
    </source>
</evidence>
<dbReference type="GO" id="GO:0004222">
    <property type="term" value="F:metalloendopeptidase activity"/>
    <property type="evidence" value="ECO:0007669"/>
    <property type="project" value="InterPro"/>
</dbReference>
<dbReference type="RefSeq" id="WP_273382368.1">
    <property type="nucleotide sequence ID" value="NZ_PIUK01000646.1"/>
</dbReference>
<keyword evidence="5 6" id="KW-0482">Metalloprotease</keyword>
<dbReference type="Proteomes" id="UP000732377">
    <property type="component" value="Unassembled WGS sequence"/>
</dbReference>
<dbReference type="GO" id="GO:0046872">
    <property type="term" value="F:metal ion binding"/>
    <property type="evidence" value="ECO:0007669"/>
    <property type="project" value="UniProtKB-UniRule"/>
</dbReference>
<gene>
    <name evidence="8" type="ORF">CWE10_21340</name>
</gene>
<dbReference type="InterPro" id="IPR042088">
    <property type="entry name" value="OligoPept_F_C"/>
</dbReference>
<sequence>FWGGEVVIDEGARLTWMRQPHYYMGLYPYTYSAGLTCGTAVAQRIKEEGKPAAEQWVEVLKLGGSLPPMELMARAGVDLTKPDFWQAAVDVSVADVKQFLALTEQR</sequence>
<organism evidence="8 9">
    <name type="scientific">Symbiobacterium thermophilum</name>
    <dbReference type="NCBI Taxonomy" id="2734"/>
    <lineage>
        <taxon>Bacteria</taxon>
        <taxon>Bacillati</taxon>
        <taxon>Bacillota</taxon>
        <taxon>Clostridia</taxon>
        <taxon>Eubacteriales</taxon>
        <taxon>Symbiobacteriaceae</taxon>
        <taxon>Symbiobacterium</taxon>
    </lineage>
</organism>
<feature type="domain" description="Peptidase M3A/M3B catalytic" evidence="7">
    <location>
        <begin position="21"/>
        <end position="89"/>
    </location>
</feature>
<comment type="cofactor">
    <cofactor evidence="6">
        <name>Zn(2+)</name>
        <dbReference type="ChEBI" id="CHEBI:29105"/>
    </cofactor>
    <text evidence="6">Binds 1 zinc ion.</text>
</comment>
<evidence type="ECO:0000313" key="8">
    <source>
        <dbReference type="EMBL" id="MBY6278629.1"/>
    </source>
</evidence>
<keyword evidence="2 6" id="KW-0479">Metal-binding</keyword>
<dbReference type="Gene3D" id="1.10.1370.20">
    <property type="entry name" value="Oligoendopeptidase f, C-terminal domain"/>
    <property type="match status" value="1"/>
</dbReference>
<proteinExistence type="inferred from homology"/>
<keyword evidence="1 6" id="KW-0645">Protease</keyword>
<dbReference type="SUPFAM" id="SSF55486">
    <property type="entry name" value="Metalloproteases ('zincins'), catalytic domain"/>
    <property type="match status" value="1"/>
</dbReference>
<accession>A0A953LKR8</accession>
<evidence type="ECO:0000256" key="6">
    <source>
        <dbReference type="RuleBase" id="RU003435"/>
    </source>
</evidence>
<feature type="non-terminal residue" evidence="8">
    <location>
        <position position="1"/>
    </location>
</feature>
<name>A0A953LKR8_SYMTR</name>
<evidence type="ECO:0000256" key="3">
    <source>
        <dbReference type="ARBA" id="ARBA00022801"/>
    </source>
</evidence>
<evidence type="ECO:0000256" key="4">
    <source>
        <dbReference type="ARBA" id="ARBA00022833"/>
    </source>
</evidence>